<protein>
    <recommendedName>
        <fullName evidence="3">C3H1-type domain-containing protein</fullName>
    </recommendedName>
</protein>
<evidence type="ECO:0000256" key="2">
    <source>
        <dbReference type="SAM" id="MobiDB-lite"/>
    </source>
</evidence>
<evidence type="ECO:0000313" key="4">
    <source>
        <dbReference type="EMBL" id="KAJ1113903.1"/>
    </source>
</evidence>
<proteinExistence type="predicted"/>
<evidence type="ECO:0000259" key="3">
    <source>
        <dbReference type="PROSITE" id="PS50103"/>
    </source>
</evidence>
<reference evidence="4" key="1">
    <citation type="journal article" date="2022" name="bioRxiv">
        <title>Sequencing and chromosome-scale assembly of the giantPleurodeles waltlgenome.</title>
        <authorList>
            <person name="Brown T."/>
            <person name="Elewa A."/>
            <person name="Iarovenko S."/>
            <person name="Subramanian E."/>
            <person name="Araus A.J."/>
            <person name="Petzold A."/>
            <person name="Susuki M."/>
            <person name="Suzuki K.-i.T."/>
            <person name="Hayashi T."/>
            <person name="Toyoda A."/>
            <person name="Oliveira C."/>
            <person name="Osipova E."/>
            <person name="Leigh N.D."/>
            <person name="Simon A."/>
            <person name="Yun M.H."/>
        </authorList>
    </citation>
    <scope>NUCLEOTIDE SEQUENCE</scope>
    <source>
        <strain evidence="4">20211129_DDA</strain>
        <tissue evidence="4">Liver</tissue>
    </source>
</reference>
<dbReference type="PANTHER" id="PTHR35558">
    <property type="entry name" value="SGNH_HYDRO DOMAIN-CONTAINING PROTEIN"/>
    <property type="match status" value="1"/>
</dbReference>
<organism evidence="4 5">
    <name type="scientific">Pleurodeles waltl</name>
    <name type="common">Iberian ribbed newt</name>
    <dbReference type="NCBI Taxonomy" id="8319"/>
    <lineage>
        <taxon>Eukaryota</taxon>
        <taxon>Metazoa</taxon>
        <taxon>Chordata</taxon>
        <taxon>Craniata</taxon>
        <taxon>Vertebrata</taxon>
        <taxon>Euteleostomi</taxon>
        <taxon>Amphibia</taxon>
        <taxon>Batrachia</taxon>
        <taxon>Caudata</taxon>
        <taxon>Salamandroidea</taxon>
        <taxon>Salamandridae</taxon>
        <taxon>Pleurodelinae</taxon>
        <taxon>Pleurodeles</taxon>
    </lineage>
</organism>
<keyword evidence="1" id="KW-0862">Zinc</keyword>
<sequence length="471" mass="51104">MAPKKACASKRSGNDPELSQLLRLVLEKLGREEAGEVMGAPIRDAGGDRSSRPKRSHVAPSAAFPPVKRARRGRTQPPVSSSLPLTIAAPTAVASPPVHIDLPEPPAPVAAPSPVSQGTTPVLGLEGVLADIRKSLASLAPAAQAGAPPAPLTGVQDPSRQTLLEVSRLLASISTPPVNSPPPTTPWVADDSLQNTLNELKRQVDALSAAHTTNLQASVLSQSVTLTPGDVVASPPIVQNVQPGPSKVPVQDNSTKEGTSDAVLYRPGKLTAHVAAEVKEKIWKGEFVDIFSLIRAKRREAESKDKEPKSSFFGERKPRVEESITNWLLGFNVFMSVWLEKKPELASSLIYYANKILKAQHTYGGYAWLEYDRDFRWARVEDPSIGWDQTEVEVWLECVNNKVSGRQPFQTQAHSERKGSCWAFNRNGCSRPAGSCKFRHNCSFCGHPSHPESKCIKKSKERGRDSSKPAN</sequence>
<keyword evidence="1" id="KW-0863">Zinc-finger</keyword>
<accession>A0AAV7NCS2</accession>
<dbReference type="AlphaFoldDB" id="A0AAV7NCS2"/>
<dbReference type="PANTHER" id="PTHR35558:SF1">
    <property type="entry name" value="ENDONUCLEASE_EXONUCLEASE_PHOSPHATASE DOMAIN-CONTAINING PROTEIN"/>
    <property type="match status" value="1"/>
</dbReference>
<feature type="domain" description="C3H1-type" evidence="3">
    <location>
        <begin position="415"/>
        <end position="443"/>
    </location>
</feature>
<dbReference type="PROSITE" id="PS50103">
    <property type="entry name" value="ZF_C3H1"/>
    <property type="match status" value="1"/>
</dbReference>
<dbReference type="EMBL" id="JANPWB010000012">
    <property type="protein sequence ID" value="KAJ1113903.1"/>
    <property type="molecule type" value="Genomic_DNA"/>
</dbReference>
<feature type="region of interest" description="Disordered" evidence="2">
    <location>
        <begin position="33"/>
        <end position="84"/>
    </location>
</feature>
<feature type="compositionally biased region" description="Basic and acidic residues" evidence="2">
    <location>
        <begin position="462"/>
        <end position="471"/>
    </location>
</feature>
<comment type="caution">
    <text evidence="4">The sequence shown here is derived from an EMBL/GenBank/DDBJ whole genome shotgun (WGS) entry which is preliminary data.</text>
</comment>
<feature type="region of interest" description="Disordered" evidence="2">
    <location>
        <begin position="448"/>
        <end position="471"/>
    </location>
</feature>
<feature type="region of interest" description="Disordered" evidence="2">
    <location>
        <begin position="96"/>
        <end position="117"/>
    </location>
</feature>
<feature type="zinc finger region" description="C3H1-type" evidence="1">
    <location>
        <begin position="415"/>
        <end position="443"/>
    </location>
</feature>
<keyword evidence="5" id="KW-1185">Reference proteome</keyword>
<evidence type="ECO:0000256" key="1">
    <source>
        <dbReference type="PROSITE-ProRule" id="PRU00723"/>
    </source>
</evidence>
<dbReference type="GO" id="GO:0008270">
    <property type="term" value="F:zinc ion binding"/>
    <property type="evidence" value="ECO:0007669"/>
    <property type="project" value="UniProtKB-KW"/>
</dbReference>
<name>A0AAV7NCS2_PLEWA</name>
<gene>
    <name evidence="4" type="ORF">NDU88_002143</name>
</gene>
<evidence type="ECO:0000313" key="5">
    <source>
        <dbReference type="Proteomes" id="UP001066276"/>
    </source>
</evidence>
<feature type="region of interest" description="Disordered" evidence="2">
    <location>
        <begin position="235"/>
        <end position="259"/>
    </location>
</feature>
<keyword evidence="1" id="KW-0479">Metal-binding</keyword>
<dbReference type="InterPro" id="IPR000571">
    <property type="entry name" value="Znf_CCCH"/>
</dbReference>
<dbReference type="Proteomes" id="UP001066276">
    <property type="component" value="Chromosome 8"/>
</dbReference>